<evidence type="ECO:0000256" key="1">
    <source>
        <dbReference type="SAM" id="MobiDB-lite"/>
    </source>
</evidence>
<protein>
    <submittedName>
        <fullName evidence="2">DUF6226 family protein</fullName>
    </submittedName>
</protein>
<dbReference type="EMBL" id="CP157390">
    <property type="protein sequence ID" value="XBM46626.1"/>
    <property type="molecule type" value="Genomic_DNA"/>
</dbReference>
<organism evidence="2">
    <name type="scientific">Leifsonia sp. NPDC080035</name>
    <dbReference type="NCBI Taxonomy" id="3143936"/>
    <lineage>
        <taxon>Bacteria</taxon>
        <taxon>Bacillati</taxon>
        <taxon>Actinomycetota</taxon>
        <taxon>Actinomycetes</taxon>
        <taxon>Micrococcales</taxon>
        <taxon>Microbacteriaceae</taxon>
        <taxon>Leifsonia</taxon>
    </lineage>
</organism>
<gene>
    <name evidence="2" type="ORF">AAME72_11025</name>
</gene>
<name>A0AAU7G870_9MICO</name>
<sequence length="172" mass="18594">MYQRPVVRERTFVDGGGRPIPYGHRWEGSPPDEAYSRTSNTERYRPLHDVARALVDWLAATYTVTVEELPPDGGTAGTTAERIVRVTPMDPTAAPLTFEFTDFPGVIVGAGALAAHVAPHCGCDACDEDVLAAVEELEQFVFAVVGGRLLSAAQLAEARARIPEGGRWSAWT</sequence>
<dbReference type="Pfam" id="PF19736">
    <property type="entry name" value="DUF6226"/>
    <property type="match status" value="1"/>
</dbReference>
<dbReference type="AlphaFoldDB" id="A0AAU7G870"/>
<proteinExistence type="predicted"/>
<dbReference type="RefSeq" id="WP_348786610.1">
    <property type="nucleotide sequence ID" value="NZ_CP157390.1"/>
</dbReference>
<dbReference type="InterPro" id="IPR045773">
    <property type="entry name" value="DUF6226"/>
</dbReference>
<accession>A0AAU7G870</accession>
<feature type="region of interest" description="Disordered" evidence="1">
    <location>
        <begin position="12"/>
        <end position="40"/>
    </location>
</feature>
<reference evidence="2" key="1">
    <citation type="submission" date="2024-05" db="EMBL/GenBank/DDBJ databases">
        <title>The Natural Products Discovery Center: Release of the First 8490 Sequenced Strains for Exploring Actinobacteria Biosynthetic Diversity.</title>
        <authorList>
            <person name="Kalkreuter E."/>
            <person name="Kautsar S.A."/>
            <person name="Yang D."/>
            <person name="Bader C.D."/>
            <person name="Teijaro C.N."/>
            <person name="Fluegel L."/>
            <person name="Davis C.M."/>
            <person name="Simpson J.R."/>
            <person name="Lauterbach L."/>
            <person name="Steele A.D."/>
            <person name="Gui C."/>
            <person name="Meng S."/>
            <person name="Li G."/>
            <person name="Viehrig K."/>
            <person name="Ye F."/>
            <person name="Su P."/>
            <person name="Kiefer A.F."/>
            <person name="Nichols A."/>
            <person name="Cepeda A.J."/>
            <person name="Yan W."/>
            <person name="Fan B."/>
            <person name="Jiang Y."/>
            <person name="Adhikari A."/>
            <person name="Zheng C.-J."/>
            <person name="Schuster L."/>
            <person name="Cowan T.M."/>
            <person name="Smanski M.J."/>
            <person name="Chevrette M.G."/>
            <person name="de Carvalho L.P.S."/>
            <person name="Shen B."/>
        </authorList>
    </citation>
    <scope>NUCLEOTIDE SEQUENCE</scope>
    <source>
        <strain evidence="2">NPDC080035</strain>
    </source>
</reference>
<evidence type="ECO:0000313" key="2">
    <source>
        <dbReference type="EMBL" id="XBM46626.1"/>
    </source>
</evidence>